<protein>
    <submittedName>
        <fullName evidence="2">Uncharacterized protein</fullName>
    </submittedName>
</protein>
<dbReference type="Proteomes" id="UP000649617">
    <property type="component" value="Unassembled WGS sequence"/>
</dbReference>
<feature type="transmembrane region" description="Helical" evidence="1">
    <location>
        <begin position="68"/>
        <end position="88"/>
    </location>
</feature>
<keyword evidence="1" id="KW-0472">Membrane</keyword>
<dbReference type="AlphaFoldDB" id="A0A812IQQ7"/>
<dbReference type="EMBL" id="CAJNIZ010000347">
    <property type="protein sequence ID" value="CAE7159728.1"/>
    <property type="molecule type" value="Genomic_DNA"/>
</dbReference>
<reference evidence="2" key="1">
    <citation type="submission" date="2021-02" db="EMBL/GenBank/DDBJ databases">
        <authorList>
            <person name="Dougan E. K."/>
            <person name="Rhodes N."/>
            <person name="Thang M."/>
            <person name="Chan C."/>
        </authorList>
    </citation>
    <scope>NUCLEOTIDE SEQUENCE</scope>
</reference>
<organism evidence="2 3">
    <name type="scientific">Symbiodinium pilosum</name>
    <name type="common">Dinoflagellate</name>
    <dbReference type="NCBI Taxonomy" id="2952"/>
    <lineage>
        <taxon>Eukaryota</taxon>
        <taxon>Sar</taxon>
        <taxon>Alveolata</taxon>
        <taxon>Dinophyceae</taxon>
        <taxon>Suessiales</taxon>
        <taxon>Symbiodiniaceae</taxon>
        <taxon>Symbiodinium</taxon>
    </lineage>
</organism>
<proteinExistence type="predicted"/>
<feature type="transmembrane region" description="Helical" evidence="1">
    <location>
        <begin position="126"/>
        <end position="150"/>
    </location>
</feature>
<sequence>MTVESAFLILFQYSVQSFLRDILVDYSLILYNVGPERGCQEQASTEFVWTFQVSFSEYCYKEYWHPPAYLVAALNVGCFMLVLAIWLLPVMGVISTFGFCSQKIGTGAYLKLLYEVRESFWAEHSMRYYVLCTILEILAFSAMVVLLLVAHSFGRLYWSIQHKFLAALVTVISMRHFTRPPKPTFDFKSKCFEKLEFRGAFPMPSSFFTTSLLYALAEAEVADAIGSSRVAVEDQQKLHLVTLLGDDDQEGLRH</sequence>
<gene>
    <name evidence="2" type="ORF">SPIL2461_LOCUS465</name>
</gene>
<evidence type="ECO:0000313" key="3">
    <source>
        <dbReference type="Proteomes" id="UP000649617"/>
    </source>
</evidence>
<comment type="caution">
    <text evidence="2">The sequence shown here is derived from an EMBL/GenBank/DDBJ whole genome shotgun (WGS) entry which is preliminary data.</text>
</comment>
<name>A0A812IQQ7_SYMPI</name>
<evidence type="ECO:0000256" key="1">
    <source>
        <dbReference type="SAM" id="Phobius"/>
    </source>
</evidence>
<feature type="non-terminal residue" evidence="2">
    <location>
        <position position="254"/>
    </location>
</feature>
<evidence type="ECO:0000313" key="2">
    <source>
        <dbReference type="EMBL" id="CAE7159728.1"/>
    </source>
</evidence>
<accession>A0A812IQQ7</accession>
<keyword evidence="1" id="KW-0812">Transmembrane</keyword>
<keyword evidence="1" id="KW-1133">Transmembrane helix</keyword>
<keyword evidence="3" id="KW-1185">Reference proteome</keyword>